<sequence length="144" mass="16364">MDRTDAAEIEKLHEQQTKLHVIIEKLKAKIQNQNPLEPSCDATSIQSSTSNTTGRIPLPSAPIKSSTSKECGEKLPSLASVPKMRLSRNFLIRNALLARNRRLLRYGITISVHLATAKEKSLKYRCRKFSPLRWSQRYADPHEL</sequence>
<keyword evidence="3" id="KW-1185">Reference proteome</keyword>
<feature type="compositionally biased region" description="Polar residues" evidence="1">
    <location>
        <begin position="37"/>
        <end position="54"/>
    </location>
</feature>
<protein>
    <submittedName>
        <fullName evidence="2">Uncharacterized protein</fullName>
    </submittedName>
</protein>
<dbReference type="Proteomes" id="UP000297299">
    <property type="component" value="Unassembled WGS sequence"/>
</dbReference>
<evidence type="ECO:0000313" key="3">
    <source>
        <dbReference type="Proteomes" id="UP000297299"/>
    </source>
</evidence>
<feature type="region of interest" description="Disordered" evidence="1">
    <location>
        <begin position="37"/>
        <end position="69"/>
    </location>
</feature>
<gene>
    <name evidence="2" type="ORF">BOTCAL_0031g00130</name>
</gene>
<dbReference type="EMBL" id="PHWZ01000031">
    <property type="protein sequence ID" value="TEY81821.1"/>
    <property type="molecule type" value="Genomic_DNA"/>
</dbReference>
<comment type="caution">
    <text evidence="2">The sequence shown here is derived from an EMBL/GenBank/DDBJ whole genome shotgun (WGS) entry which is preliminary data.</text>
</comment>
<evidence type="ECO:0000256" key="1">
    <source>
        <dbReference type="SAM" id="MobiDB-lite"/>
    </source>
</evidence>
<name>A0A4Y8DD91_9HELO</name>
<proteinExistence type="predicted"/>
<reference evidence="2 3" key="1">
    <citation type="submission" date="2017-11" db="EMBL/GenBank/DDBJ databases">
        <title>Comparative genomics of Botrytis spp.</title>
        <authorList>
            <person name="Valero-Jimenez C.A."/>
            <person name="Tapia P."/>
            <person name="Veloso J."/>
            <person name="Silva-Moreno E."/>
            <person name="Staats M."/>
            <person name="Valdes J.H."/>
            <person name="Van Kan J.A.L."/>
        </authorList>
    </citation>
    <scope>NUCLEOTIDE SEQUENCE [LARGE SCALE GENOMIC DNA]</scope>
    <source>
        <strain evidence="2 3">MUCL2830</strain>
    </source>
</reference>
<organism evidence="2 3">
    <name type="scientific">Botryotinia calthae</name>
    <dbReference type="NCBI Taxonomy" id="38488"/>
    <lineage>
        <taxon>Eukaryota</taxon>
        <taxon>Fungi</taxon>
        <taxon>Dikarya</taxon>
        <taxon>Ascomycota</taxon>
        <taxon>Pezizomycotina</taxon>
        <taxon>Leotiomycetes</taxon>
        <taxon>Helotiales</taxon>
        <taxon>Sclerotiniaceae</taxon>
        <taxon>Botryotinia</taxon>
    </lineage>
</organism>
<dbReference type="OrthoDB" id="3547928at2759"/>
<evidence type="ECO:0000313" key="2">
    <source>
        <dbReference type="EMBL" id="TEY81821.1"/>
    </source>
</evidence>
<accession>A0A4Y8DD91</accession>
<dbReference type="AlphaFoldDB" id="A0A4Y8DD91"/>